<dbReference type="Gene3D" id="2.160.10.10">
    <property type="entry name" value="Hexapeptide repeat proteins"/>
    <property type="match status" value="1"/>
</dbReference>
<dbReference type="PANTHER" id="PTHR13061:SF29">
    <property type="entry name" value="GAMMA CARBONIC ANHYDRASE-LIKE 1, MITOCHONDRIAL-RELATED"/>
    <property type="match status" value="1"/>
</dbReference>
<proteinExistence type="predicted"/>
<accession>A0A7W8HKH7</accession>
<gene>
    <name evidence="1" type="ORF">HNQ70_003741</name>
</gene>
<dbReference type="Pfam" id="PF00132">
    <property type="entry name" value="Hexapep"/>
    <property type="match status" value="1"/>
</dbReference>
<protein>
    <submittedName>
        <fullName evidence="1">Carbonic anhydrase/acetyltransferase-like protein (Isoleucine patch superfamily)</fullName>
    </submittedName>
</protein>
<dbReference type="EMBL" id="JACHGB010000008">
    <property type="protein sequence ID" value="MBB5273710.1"/>
    <property type="molecule type" value="Genomic_DNA"/>
</dbReference>
<dbReference type="SUPFAM" id="SSF51161">
    <property type="entry name" value="Trimeric LpxA-like enzymes"/>
    <property type="match status" value="1"/>
</dbReference>
<sequence length="174" mass="18690">MAIFQLDDRIPEIDPSAWVAEAAQVIGRVRLRANSSIWFNATLRGDNELIDIGEGSNVQESAVLHTDPGAPLTVGSDVVIGHQAMLHGCTIGDGTLVGIQAVILNRAKIGRGCLIGAGALIAEDKEIPDGSVVLGAPGRIVRQVSPEEAERFRQNARNYAQRAAYFRQQLKRIA</sequence>
<dbReference type="GO" id="GO:0016740">
    <property type="term" value="F:transferase activity"/>
    <property type="evidence" value="ECO:0007669"/>
    <property type="project" value="UniProtKB-KW"/>
</dbReference>
<dbReference type="InterPro" id="IPR050484">
    <property type="entry name" value="Transf_Hexapept/Carb_Anhydrase"/>
</dbReference>
<keyword evidence="1" id="KW-0808">Transferase</keyword>
<evidence type="ECO:0000313" key="1">
    <source>
        <dbReference type="EMBL" id="MBB5273710.1"/>
    </source>
</evidence>
<dbReference type="InterPro" id="IPR047324">
    <property type="entry name" value="LbH_gamma_CA-like"/>
</dbReference>
<keyword evidence="2" id="KW-1185">Reference proteome</keyword>
<dbReference type="AlphaFoldDB" id="A0A7W8HKH7"/>
<dbReference type="InterPro" id="IPR001451">
    <property type="entry name" value="Hexapep"/>
</dbReference>
<dbReference type="Proteomes" id="UP000532440">
    <property type="component" value="Unassembled WGS sequence"/>
</dbReference>
<comment type="caution">
    <text evidence="1">The sequence shown here is derived from an EMBL/GenBank/DDBJ whole genome shotgun (WGS) entry which is preliminary data.</text>
</comment>
<evidence type="ECO:0000313" key="2">
    <source>
        <dbReference type="Proteomes" id="UP000532440"/>
    </source>
</evidence>
<dbReference type="CDD" id="cd04645">
    <property type="entry name" value="LbH_gamma_CA_like"/>
    <property type="match status" value="1"/>
</dbReference>
<reference evidence="1 2" key="1">
    <citation type="submission" date="2020-08" db="EMBL/GenBank/DDBJ databases">
        <title>Genomic Encyclopedia of Type Strains, Phase IV (KMG-IV): sequencing the most valuable type-strain genomes for metagenomic binning, comparative biology and taxonomic classification.</title>
        <authorList>
            <person name="Goeker M."/>
        </authorList>
    </citation>
    <scope>NUCLEOTIDE SEQUENCE [LARGE SCALE GENOMIC DNA]</scope>
    <source>
        <strain evidence="1 2">DSM 29781</strain>
    </source>
</reference>
<dbReference type="InterPro" id="IPR011004">
    <property type="entry name" value="Trimer_LpxA-like_sf"/>
</dbReference>
<dbReference type="RefSeq" id="WP_183970579.1">
    <property type="nucleotide sequence ID" value="NZ_BAABEW010000013.1"/>
</dbReference>
<organism evidence="1 2">
    <name type="scientific">Quisquiliibacterium transsilvanicum</name>
    <dbReference type="NCBI Taxonomy" id="1549638"/>
    <lineage>
        <taxon>Bacteria</taxon>
        <taxon>Pseudomonadati</taxon>
        <taxon>Pseudomonadota</taxon>
        <taxon>Betaproteobacteria</taxon>
        <taxon>Burkholderiales</taxon>
        <taxon>Burkholderiaceae</taxon>
        <taxon>Quisquiliibacterium</taxon>
    </lineage>
</organism>
<name>A0A7W8HKH7_9BURK</name>
<dbReference type="PANTHER" id="PTHR13061">
    <property type="entry name" value="DYNACTIN SUBUNIT P25"/>
    <property type="match status" value="1"/>
</dbReference>